<sequence>MPRQPPPPSRLQRRLVCHQALHDPAREPRNRLPRLPELRRWQAARLQTSFARFLDDPRRRPAARFFLTDVYGDRDFSRRDADIARVLPLMQRLLPVALLETVADGIELGVLTQAFDLRMAAALERLAPRRKRLDAVAYAQAYRAVGLPRLRERQIALIGRVGHGLGAAVAKPGIGALLRLARGPARAAGLAELQVFLERGFEAFAGLGDVDAFLAEIQHGERELARRLFRADPDPFGPAAG</sequence>
<dbReference type="EMBL" id="QVPD01000004">
    <property type="protein sequence ID" value="RFP61119.1"/>
    <property type="molecule type" value="Genomic_DNA"/>
</dbReference>
<comment type="caution">
    <text evidence="2">The sequence shown here is derived from an EMBL/GenBank/DDBJ whole genome shotgun (WGS) entry which is preliminary data.</text>
</comment>
<dbReference type="InterPro" id="IPR058063">
    <property type="entry name" value="FFLEE_fam"/>
</dbReference>
<organism evidence="2 3">
    <name type="scientific">Cognatiluteimonas weifangensis</name>
    <dbReference type="NCBI Taxonomy" id="2303539"/>
    <lineage>
        <taxon>Bacteria</taxon>
        <taxon>Pseudomonadati</taxon>
        <taxon>Pseudomonadota</taxon>
        <taxon>Gammaproteobacteria</taxon>
        <taxon>Lysobacterales</taxon>
        <taxon>Lysobacteraceae</taxon>
        <taxon>Cognatiluteimonas</taxon>
    </lineage>
</organism>
<dbReference type="InterPro" id="IPR058511">
    <property type="entry name" value="DUF8198"/>
</dbReference>
<feature type="domain" description="DUF8198" evidence="1">
    <location>
        <begin position="23"/>
        <end position="235"/>
    </location>
</feature>
<accession>A0A372DNM9</accession>
<gene>
    <name evidence="2" type="ORF">D0Y53_05145</name>
</gene>
<protein>
    <recommendedName>
        <fullName evidence="1">DUF8198 domain-containing protein</fullName>
    </recommendedName>
</protein>
<dbReference type="RefSeq" id="WP_117202145.1">
    <property type="nucleotide sequence ID" value="NZ_JBHTBK010000009.1"/>
</dbReference>
<evidence type="ECO:0000259" key="1">
    <source>
        <dbReference type="Pfam" id="PF26621"/>
    </source>
</evidence>
<dbReference type="Pfam" id="PF26621">
    <property type="entry name" value="DUF8198"/>
    <property type="match status" value="1"/>
</dbReference>
<dbReference type="OrthoDB" id="7957365at2"/>
<keyword evidence="3" id="KW-1185">Reference proteome</keyword>
<dbReference type="NCBIfam" id="NF047641">
    <property type="entry name" value="FFLEE_fam"/>
    <property type="match status" value="1"/>
</dbReference>
<reference evidence="2 3" key="1">
    <citation type="submission" date="2018-08" db="EMBL/GenBank/DDBJ databases">
        <title>Lysobacter weifangensis sp. nov., a new member of the family 'Xanthomonadaceae', isolated from soil in a farmland.</title>
        <authorList>
            <person name="Zhao H."/>
        </authorList>
    </citation>
    <scope>NUCLEOTIDE SEQUENCE [LARGE SCALE GENOMIC DNA]</scope>
    <source>
        <strain evidence="2 3">WF-2</strain>
    </source>
</reference>
<proteinExistence type="predicted"/>
<name>A0A372DNM9_9GAMM</name>
<evidence type="ECO:0000313" key="3">
    <source>
        <dbReference type="Proteomes" id="UP000262917"/>
    </source>
</evidence>
<evidence type="ECO:0000313" key="2">
    <source>
        <dbReference type="EMBL" id="RFP61119.1"/>
    </source>
</evidence>
<dbReference type="AlphaFoldDB" id="A0A372DNM9"/>
<dbReference type="Proteomes" id="UP000262917">
    <property type="component" value="Unassembled WGS sequence"/>
</dbReference>